<keyword evidence="7" id="KW-1195">Viral transcription</keyword>
<evidence type="ECO:0000256" key="1">
    <source>
        <dbReference type="ARBA" id="ARBA00009493"/>
    </source>
</evidence>
<dbReference type="InterPro" id="IPR037159">
    <property type="entry name" value="RNA_POL_N_sf"/>
</dbReference>
<dbReference type="SMART" id="SM01311">
    <property type="entry name" value="RPOL_N"/>
    <property type="match status" value="1"/>
</dbReference>
<comment type="catalytic activity">
    <reaction evidence="8">
        <text>RNA(n) + a ribonucleoside 5'-triphosphate = RNA(n+1) + diphosphate</text>
        <dbReference type="Rhea" id="RHEA:21248"/>
        <dbReference type="Rhea" id="RHEA-COMP:14527"/>
        <dbReference type="Rhea" id="RHEA-COMP:17342"/>
        <dbReference type="ChEBI" id="CHEBI:33019"/>
        <dbReference type="ChEBI" id="CHEBI:61557"/>
        <dbReference type="ChEBI" id="CHEBI:140395"/>
        <dbReference type="EC" id="2.7.7.6"/>
    </reaction>
</comment>
<dbReference type="Gene3D" id="1.10.150.20">
    <property type="entry name" value="5' to 3' exonuclease, C-terminal subdomain"/>
    <property type="match status" value="1"/>
</dbReference>
<dbReference type="Pfam" id="PF00940">
    <property type="entry name" value="RNA_pol"/>
    <property type="match status" value="1"/>
</dbReference>
<keyword evidence="6" id="KW-0804">Transcription</keyword>
<dbReference type="InterPro" id="IPR029262">
    <property type="entry name" value="RPOL_N"/>
</dbReference>
<dbReference type="EC" id="2.7.7.6" evidence="2"/>
<protein>
    <recommendedName>
        <fullName evidence="2">DNA-directed RNA polymerase</fullName>
        <ecNumber evidence="2">2.7.7.6</ecNumber>
    </recommendedName>
</protein>
<dbReference type="Gene3D" id="1.10.287.280">
    <property type="match status" value="1"/>
</dbReference>
<evidence type="ECO:0000256" key="5">
    <source>
        <dbReference type="ARBA" id="ARBA00022695"/>
    </source>
</evidence>
<evidence type="ECO:0000256" key="7">
    <source>
        <dbReference type="ARBA" id="ARBA00023314"/>
    </source>
</evidence>
<dbReference type="Gene3D" id="1.10.1320.10">
    <property type="entry name" value="DNA-directed RNA polymerase, N-terminal domain"/>
    <property type="match status" value="1"/>
</dbReference>
<proteinExistence type="inferred from homology"/>
<dbReference type="GO" id="GO:0019083">
    <property type="term" value="P:viral transcription"/>
    <property type="evidence" value="ECO:0007669"/>
    <property type="project" value="UniProtKB-KW"/>
</dbReference>
<dbReference type="OrthoDB" id="309at10239"/>
<dbReference type="SUPFAM" id="SSF56672">
    <property type="entry name" value="DNA/RNA polymerases"/>
    <property type="match status" value="1"/>
</dbReference>
<evidence type="ECO:0000256" key="4">
    <source>
        <dbReference type="ARBA" id="ARBA00022679"/>
    </source>
</evidence>
<sequence length="818" mass="92490">MQTAENSMNITESKVERQLEIENKARTRAIDRSRKAVKDALDSGRASELLPVSRLISAAFSTVSDEIDKIKAEKAPGVGGKYRKFLKLVSTDVLATGSMVYVLDSLCHESQAKSSAQALMAGLGRFVQAEVLNRNLEIAAPAYINRVHEYMKEKHTRSQSHIMRTLRASADAVKLEHDPWSNTECIAVGRLLMQAVWETGLFKWHSHSNQMNYLLPGDQLEKVLTDVVTHSSMMMIAPPMIVPPQDHTTIHDGGYMTDIDRRGTYKNRHITNKQRRDVAKQFASDEAQPLRAAMNKAQNVPYRVNRSVLGWVQAARAQGIGIGMPSTKGRPKPEWRLDGIPKEQYDARELEDFEEWKAVTRQWYTEERKRVSQLRGMAMTIDMCEEYKDEQVLYFPTCVDWRYRLYFKSALNPQGSDLQKALLEFGTGRPLGDRGLHWLKVNVATTFGYDKPLFEERAAWVDLHYAEIERVADAPFETDSFKNADSPWCFLAACIELVNAVRSGCPAEYVSHAPVAMDATNSGGQHFSAMLRDEIGGRLTNLFWNGNTEKADLYMNVKERTDSKVIVAQRNADTVVQATYWRENEITRSMTKRPAMTFFYSATVRSCSDYIMLGALDEGYQPLQDFSMMKLSGFLAPLMRESIEEAMPAAAKAMKFAQQVCRTIPLENHLQWNTPLGGLIINRYTTTEEKRVNIRSMGLTQVVAYNRNYDLNNRRKAASGIAPNFVHGQDSTHLMMVILRHSGYIVPIHDSVATHACDVDEMHKHLREAFCDLYTSTDPLQTLKEAAEAAGGDCSEIDMPEHGTLNLELVKDSPFFFC</sequence>
<name>E1Y3U2_9CAUD</name>
<dbReference type="GO" id="GO:0000428">
    <property type="term" value="C:DNA-directed RNA polymerase complex"/>
    <property type="evidence" value="ECO:0007669"/>
    <property type="project" value="UniProtKB-KW"/>
</dbReference>
<dbReference type="InterPro" id="IPR002092">
    <property type="entry name" value="DNA-dir_Rpol_phage-type"/>
</dbReference>
<comment type="similarity">
    <text evidence="1">Belongs to the phage and mitochondrial RNA polymerase family.</text>
</comment>
<dbReference type="GO" id="GO:0003899">
    <property type="term" value="F:DNA-directed RNA polymerase activity"/>
    <property type="evidence" value="ECO:0007669"/>
    <property type="project" value="UniProtKB-EC"/>
</dbReference>
<dbReference type="EMBL" id="FR687252">
    <property type="protein sequence ID" value="CBW54794.1"/>
    <property type="molecule type" value="Genomic_DNA"/>
</dbReference>
<dbReference type="GeneID" id="14006759"/>
<keyword evidence="3" id="KW-0240">DNA-directed RNA polymerase</keyword>
<keyword evidence="5" id="KW-0548">Nucleotidyltransferase</keyword>
<feature type="domain" description="DNA-directed RNA polymerase N-terminal" evidence="9">
    <location>
        <begin position="16"/>
        <end position="299"/>
    </location>
</feature>
<dbReference type="InterPro" id="IPR046950">
    <property type="entry name" value="DNA-dir_Rpol_C_phage-type"/>
</dbReference>
<evidence type="ECO:0000256" key="8">
    <source>
        <dbReference type="ARBA" id="ARBA00048552"/>
    </source>
</evidence>
<evidence type="ECO:0000313" key="11">
    <source>
        <dbReference type="Proteomes" id="UP000006684"/>
    </source>
</evidence>
<dbReference type="PANTHER" id="PTHR10102:SF0">
    <property type="entry name" value="DNA-DIRECTED RNA POLYMERASE, MITOCHONDRIAL"/>
    <property type="match status" value="1"/>
</dbReference>
<reference evidence="11" key="1">
    <citation type="journal article" date="2011" name="Appl. Environ. Microbiol.">
        <title>Bacteriophages LIMElight and LIMEzero of Pantoea agglomerans, belonging to the "phiKMV-like viruses".</title>
        <authorList>
            <person name="Adriaenssens E.M."/>
            <person name="Ceyssens P.J."/>
            <person name="Dunon V."/>
            <person name="Ackermann H.W."/>
            <person name="Van Vaerenbergh J."/>
            <person name="Maes M."/>
            <person name="De Proft M."/>
            <person name="Lavigne R."/>
        </authorList>
    </citation>
    <scope>NUCLEOTIDE SEQUENCE [LARGE SCALE GENOMIC DNA]</scope>
</reference>
<dbReference type="InterPro" id="IPR043502">
    <property type="entry name" value="DNA/RNA_pol_sf"/>
</dbReference>
<keyword evidence="11" id="KW-1185">Reference proteome</keyword>
<dbReference type="PANTHER" id="PTHR10102">
    <property type="entry name" value="DNA-DIRECTED RNA POLYMERASE, MITOCHONDRIAL"/>
    <property type="match status" value="1"/>
</dbReference>
<evidence type="ECO:0000313" key="10">
    <source>
        <dbReference type="EMBL" id="CBW54794.1"/>
    </source>
</evidence>
<dbReference type="KEGG" id="vg:14006759"/>
<keyword evidence="4" id="KW-0808">Transferase</keyword>
<dbReference type="Proteomes" id="UP000006684">
    <property type="component" value="Segment"/>
</dbReference>
<dbReference type="RefSeq" id="YP_007002889.1">
    <property type="nucleotide sequence ID" value="NC_019454.1"/>
</dbReference>
<evidence type="ECO:0000256" key="3">
    <source>
        <dbReference type="ARBA" id="ARBA00022478"/>
    </source>
</evidence>
<dbReference type="GO" id="GO:0003677">
    <property type="term" value="F:DNA binding"/>
    <property type="evidence" value="ECO:0007669"/>
    <property type="project" value="InterPro"/>
</dbReference>
<evidence type="ECO:0000259" key="9">
    <source>
        <dbReference type="SMART" id="SM01311"/>
    </source>
</evidence>
<dbReference type="GO" id="GO:0006351">
    <property type="term" value="P:DNA-templated transcription"/>
    <property type="evidence" value="ECO:0007669"/>
    <property type="project" value="InterPro"/>
</dbReference>
<evidence type="ECO:0000256" key="6">
    <source>
        <dbReference type="ARBA" id="ARBA00023163"/>
    </source>
</evidence>
<accession>E1Y3U2</accession>
<evidence type="ECO:0000256" key="2">
    <source>
        <dbReference type="ARBA" id="ARBA00012418"/>
    </source>
</evidence>
<organism evidence="10 11">
    <name type="scientific">Pantoea phage LIMElight</name>
    <dbReference type="NCBI Taxonomy" id="881915"/>
    <lineage>
        <taxon>Viruses</taxon>
        <taxon>Duplodnaviria</taxon>
        <taxon>Heunggongvirae</taxon>
        <taxon>Uroviricota</taxon>
        <taxon>Caudoviricetes</taxon>
        <taxon>Autographivirales</taxon>
        <taxon>Autoscriptoviridae</taxon>
        <taxon>Slopekvirinae</taxon>
        <taxon>Limelightvirus</taxon>
        <taxon>Limelightvirus limelight</taxon>
    </lineage>
</organism>